<dbReference type="AlphaFoldDB" id="A0A2P5D786"/>
<proteinExistence type="predicted"/>
<keyword evidence="3" id="KW-1185">Reference proteome</keyword>
<feature type="compositionally biased region" description="Basic and acidic residues" evidence="1">
    <location>
        <begin position="69"/>
        <end position="78"/>
    </location>
</feature>
<name>A0A2P5D786_PARAD</name>
<feature type="region of interest" description="Disordered" evidence="1">
    <location>
        <begin position="52"/>
        <end position="78"/>
    </location>
</feature>
<gene>
    <name evidence="2" type="ORF">PanWU01x14_091410</name>
</gene>
<dbReference type="EMBL" id="JXTB01000058">
    <property type="protein sequence ID" value="PON69116.1"/>
    <property type="molecule type" value="Genomic_DNA"/>
</dbReference>
<comment type="caution">
    <text evidence="2">The sequence shown here is derived from an EMBL/GenBank/DDBJ whole genome shotgun (WGS) entry which is preliminary data.</text>
</comment>
<accession>A0A2P5D786</accession>
<organism evidence="2 3">
    <name type="scientific">Parasponia andersonii</name>
    <name type="common">Sponia andersonii</name>
    <dbReference type="NCBI Taxonomy" id="3476"/>
    <lineage>
        <taxon>Eukaryota</taxon>
        <taxon>Viridiplantae</taxon>
        <taxon>Streptophyta</taxon>
        <taxon>Embryophyta</taxon>
        <taxon>Tracheophyta</taxon>
        <taxon>Spermatophyta</taxon>
        <taxon>Magnoliopsida</taxon>
        <taxon>eudicotyledons</taxon>
        <taxon>Gunneridae</taxon>
        <taxon>Pentapetalae</taxon>
        <taxon>rosids</taxon>
        <taxon>fabids</taxon>
        <taxon>Rosales</taxon>
        <taxon>Cannabaceae</taxon>
        <taxon>Parasponia</taxon>
    </lineage>
</organism>
<evidence type="ECO:0000256" key="1">
    <source>
        <dbReference type="SAM" id="MobiDB-lite"/>
    </source>
</evidence>
<sequence length="78" mass="8763">MSLLVYSVNGDKLDLCLVGKILVNKLANKDRTRSLEEQWRDKQSFDQIMGFSKTKGKCGSNSSDSGFDGESRPQFEEV</sequence>
<protein>
    <submittedName>
        <fullName evidence="2">Uncharacterized protein</fullName>
    </submittedName>
</protein>
<dbReference type="Proteomes" id="UP000237105">
    <property type="component" value="Unassembled WGS sequence"/>
</dbReference>
<evidence type="ECO:0000313" key="3">
    <source>
        <dbReference type="Proteomes" id="UP000237105"/>
    </source>
</evidence>
<evidence type="ECO:0000313" key="2">
    <source>
        <dbReference type="EMBL" id="PON69116.1"/>
    </source>
</evidence>
<reference evidence="3" key="1">
    <citation type="submission" date="2016-06" db="EMBL/GenBank/DDBJ databases">
        <title>Parallel loss of symbiosis genes in relatives of nitrogen-fixing non-legume Parasponia.</title>
        <authorList>
            <person name="Van Velzen R."/>
            <person name="Holmer R."/>
            <person name="Bu F."/>
            <person name="Rutten L."/>
            <person name="Van Zeijl A."/>
            <person name="Liu W."/>
            <person name="Santuari L."/>
            <person name="Cao Q."/>
            <person name="Sharma T."/>
            <person name="Shen D."/>
            <person name="Roswanjaya Y."/>
            <person name="Wardhani T."/>
            <person name="Kalhor M.S."/>
            <person name="Jansen J."/>
            <person name="Van den Hoogen J."/>
            <person name="Gungor B."/>
            <person name="Hartog M."/>
            <person name="Hontelez J."/>
            <person name="Verver J."/>
            <person name="Yang W.-C."/>
            <person name="Schijlen E."/>
            <person name="Repin R."/>
            <person name="Schilthuizen M."/>
            <person name="Schranz E."/>
            <person name="Heidstra R."/>
            <person name="Miyata K."/>
            <person name="Fedorova E."/>
            <person name="Kohlen W."/>
            <person name="Bisseling T."/>
            <person name="Smit S."/>
            <person name="Geurts R."/>
        </authorList>
    </citation>
    <scope>NUCLEOTIDE SEQUENCE [LARGE SCALE GENOMIC DNA]</scope>
    <source>
        <strain evidence="3">cv. WU1-14</strain>
    </source>
</reference>